<feature type="compositionally biased region" description="Basic and acidic residues" evidence="1">
    <location>
        <begin position="100"/>
        <end position="112"/>
    </location>
</feature>
<proteinExistence type="predicted"/>
<keyword evidence="2" id="KW-0812">Transmembrane</keyword>
<keyword evidence="2" id="KW-1133">Transmembrane helix</keyword>
<dbReference type="Gene3D" id="3.30.700.10">
    <property type="entry name" value="Glycoprotein, Type 4 Pilin"/>
    <property type="match status" value="1"/>
</dbReference>
<gene>
    <name evidence="3" type="ORF">LZC94_26980</name>
</gene>
<organism evidence="3 4">
    <name type="scientific">Pendulispora albinea</name>
    <dbReference type="NCBI Taxonomy" id="2741071"/>
    <lineage>
        <taxon>Bacteria</taxon>
        <taxon>Pseudomonadati</taxon>
        <taxon>Myxococcota</taxon>
        <taxon>Myxococcia</taxon>
        <taxon>Myxococcales</taxon>
        <taxon>Sorangiineae</taxon>
        <taxon>Pendulisporaceae</taxon>
        <taxon>Pendulispora</taxon>
    </lineage>
</organism>
<evidence type="ECO:0000313" key="3">
    <source>
        <dbReference type="EMBL" id="WXB11497.1"/>
    </source>
</evidence>
<keyword evidence="2" id="KW-0472">Membrane</keyword>
<dbReference type="Proteomes" id="UP001370348">
    <property type="component" value="Chromosome"/>
</dbReference>
<dbReference type="InterPro" id="IPR045584">
    <property type="entry name" value="Pilin-like"/>
</dbReference>
<feature type="region of interest" description="Disordered" evidence="1">
    <location>
        <begin position="93"/>
        <end position="119"/>
    </location>
</feature>
<keyword evidence="4" id="KW-1185">Reference proteome</keyword>
<evidence type="ECO:0000313" key="4">
    <source>
        <dbReference type="Proteomes" id="UP001370348"/>
    </source>
</evidence>
<dbReference type="InterPro" id="IPR012902">
    <property type="entry name" value="N_methyl_site"/>
</dbReference>
<evidence type="ECO:0000256" key="1">
    <source>
        <dbReference type="SAM" id="MobiDB-lite"/>
    </source>
</evidence>
<protein>
    <submittedName>
        <fullName evidence="3">Type II secretion system GspH family protein</fullName>
    </submittedName>
</protein>
<name>A0ABZ2LKL7_9BACT</name>
<sequence length="119" mass="12731">MTLIEILIVLAIIGLIAGGIAMTAIPKFADAQKQTTKTSAQSLRQAAALWRTMNAAECPTVDKLKAEKQLEASSKLSDAWDQPFKIICDDDETTVVSSGPDKKEGTPDDIRVPEGASTK</sequence>
<dbReference type="SUPFAM" id="SSF54523">
    <property type="entry name" value="Pili subunits"/>
    <property type="match status" value="1"/>
</dbReference>
<dbReference type="NCBIfam" id="TIGR02532">
    <property type="entry name" value="IV_pilin_GFxxxE"/>
    <property type="match status" value="1"/>
</dbReference>
<accession>A0ABZ2LKL7</accession>
<reference evidence="3 4" key="1">
    <citation type="submission" date="2021-12" db="EMBL/GenBank/DDBJ databases">
        <title>Discovery of the Pendulisporaceae a myxobacterial family with distinct sporulation behavior and unique specialized metabolism.</title>
        <authorList>
            <person name="Garcia R."/>
            <person name="Popoff A."/>
            <person name="Bader C.D."/>
            <person name="Loehr J."/>
            <person name="Walesch S."/>
            <person name="Walt C."/>
            <person name="Boldt J."/>
            <person name="Bunk B."/>
            <person name="Haeckl F.J.F.P.J."/>
            <person name="Gunesch A.P."/>
            <person name="Birkelbach J."/>
            <person name="Nuebel U."/>
            <person name="Pietschmann T."/>
            <person name="Bach T."/>
            <person name="Mueller R."/>
        </authorList>
    </citation>
    <scope>NUCLEOTIDE SEQUENCE [LARGE SCALE GENOMIC DNA]</scope>
    <source>
        <strain evidence="3 4">MSr11954</strain>
    </source>
</reference>
<feature type="transmembrane region" description="Helical" evidence="2">
    <location>
        <begin position="6"/>
        <end position="25"/>
    </location>
</feature>
<dbReference type="EMBL" id="CP089984">
    <property type="protein sequence ID" value="WXB11497.1"/>
    <property type="molecule type" value="Genomic_DNA"/>
</dbReference>
<evidence type="ECO:0000256" key="2">
    <source>
        <dbReference type="SAM" id="Phobius"/>
    </source>
</evidence>